<dbReference type="InterPro" id="IPR050273">
    <property type="entry name" value="GppA/Ppx_hydrolase"/>
</dbReference>
<dbReference type="Pfam" id="PF00216">
    <property type="entry name" value="Bac_DNA_binding"/>
    <property type="match status" value="1"/>
</dbReference>
<dbReference type="SUPFAM" id="SSF47729">
    <property type="entry name" value="IHF-like DNA-binding proteins"/>
    <property type="match status" value="1"/>
</dbReference>
<gene>
    <name evidence="5" type="ORF">ENJ96_05155</name>
</gene>
<dbReference type="SUPFAM" id="SSF53067">
    <property type="entry name" value="Actin-like ATPase domain"/>
    <property type="match status" value="2"/>
</dbReference>
<organism evidence="5">
    <name type="scientific">Thermodesulfatator atlanticus</name>
    <dbReference type="NCBI Taxonomy" id="501497"/>
    <lineage>
        <taxon>Bacteria</taxon>
        <taxon>Pseudomonadati</taxon>
        <taxon>Thermodesulfobacteriota</taxon>
        <taxon>Thermodesulfobacteria</taxon>
        <taxon>Thermodesulfobacteriales</taxon>
        <taxon>Thermodesulfatatoraceae</taxon>
        <taxon>Thermodesulfatator</taxon>
    </lineage>
</organism>
<dbReference type="PANTHER" id="PTHR30005">
    <property type="entry name" value="EXOPOLYPHOSPHATASE"/>
    <property type="match status" value="1"/>
</dbReference>
<dbReference type="PRINTS" id="PR01727">
    <property type="entry name" value="DNABINDINGHU"/>
</dbReference>
<evidence type="ECO:0000259" key="4">
    <source>
        <dbReference type="Pfam" id="PF02541"/>
    </source>
</evidence>
<keyword evidence="2" id="KW-0238">DNA-binding</keyword>
<dbReference type="AlphaFoldDB" id="A0A7V5P052"/>
<dbReference type="PANTHER" id="PTHR30005:SF0">
    <property type="entry name" value="RETROGRADE REGULATION PROTEIN 2"/>
    <property type="match status" value="1"/>
</dbReference>
<dbReference type="CDD" id="cd13836">
    <property type="entry name" value="IHF_B"/>
    <property type="match status" value="1"/>
</dbReference>
<dbReference type="GO" id="GO:0016462">
    <property type="term" value="F:pyrophosphatase activity"/>
    <property type="evidence" value="ECO:0007669"/>
    <property type="project" value="TreeGrafter"/>
</dbReference>
<comment type="similarity">
    <text evidence="1 3">Belongs to the bacterial histone-like protein family.</text>
</comment>
<reference evidence="5" key="1">
    <citation type="journal article" date="2020" name="mSystems">
        <title>Genome- and Community-Level Interaction Insights into Carbon Utilization and Element Cycling Functions of Hydrothermarchaeota in Hydrothermal Sediment.</title>
        <authorList>
            <person name="Zhou Z."/>
            <person name="Liu Y."/>
            <person name="Xu W."/>
            <person name="Pan J."/>
            <person name="Luo Z.H."/>
            <person name="Li M."/>
        </authorList>
    </citation>
    <scope>NUCLEOTIDE SEQUENCE [LARGE SCALE GENOMIC DNA]</scope>
    <source>
        <strain evidence="5">HyVt-533</strain>
    </source>
</reference>
<dbReference type="InterPro" id="IPR003695">
    <property type="entry name" value="Ppx_GppA_N"/>
</dbReference>
<sequence length="405" mass="45300">MNKKELINELWQNLSDFRKKDLELILDLLFNRLAQALKDGQRIEIRGFGRFLVKEQRPRRFKNPRTGEERQIPSRRRIIFKPGKDLLERLNASALASVDLGTQTFRVLLAKPAENSFRPLLRRRYNVRLGEGLSRSGEISPEAFERGLKALLEIKELFTRTGVQDVLAAGTAVFRKAKNAKLFLEKAREKAGFEIKVLTPEEEAGFTLKGINYGFPLDPSAPILIIDAGGGSTEYILGQGGEVLTWGSLDLGVVTATEKFLPPDSPPDQESLSALWDEIKEKLAPIQHLPTPPTTLIATGGTASCLAALKLELENYCLEKLHGTEIKKAELEEIYEKMRRLAPYERRALKGMEPGREDIILVGTMLYLALLEMLGLKAFKVSETGILEGLLLHLMESSPNISAKI</sequence>
<dbReference type="GO" id="GO:0030527">
    <property type="term" value="F:structural constituent of chromatin"/>
    <property type="evidence" value="ECO:0007669"/>
    <property type="project" value="InterPro"/>
</dbReference>
<dbReference type="Gene3D" id="3.30.420.150">
    <property type="entry name" value="Exopolyphosphatase. Domain 2"/>
    <property type="match status" value="1"/>
</dbReference>
<evidence type="ECO:0000256" key="3">
    <source>
        <dbReference type="RuleBase" id="RU003939"/>
    </source>
</evidence>
<dbReference type="InterPro" id="IPR010992">
    <property type="entry name" value="IHF-like_DNA-bd_dom_sf"/>
</dbReference>
<dbReference type="GO" id="GO:0003677">
    <property type="term" value="F:DNA binding"/>
    <property type="evidence" value="ECO:0007669"/>
    <property type="project" value="UniProtKB-KW"/>
</dbReference>
<dbReference type="Gene3D" id="3.30.420.40">
    <property type="match status" value="1"/>
</dbReference>
<dbReference type="InterPro" id="IPR043129">
    <property type="entry name" value="ATPase_NBD"/>
</dbReference>
<dbReference type="Pfam" id="PF02541">
    <property type="entry name" value="Ppx-GppA"/>
    <property type="match status" value="1"/>
</dbReference>
<dbReference type="EMBL" id="DROK01000150">
    <property type="protein sequence ID" value="HHI97222.1"/>
    <property type="molecule type" value="Genomic_DNA"/>
</dbReference>
<comment type="caution">
    <text evidence="5">The sequence shown here is derived from an EMBL/GenBank/DDBJ whole genome shotgun (WGS) entry which is preliminary data.</text>
</comment>
<proteinExistence type="inferred from homology"/>
<dbReference type="Gene3D" id="4.10.520.10">
    <property type="entry name" value="IHF-like DNA-binding proteins"/>
    <property type="match status" value="1"/>
</dbReference>
<evidence type="ECO:0000256" key="1">
    <source>
        <dbReference type="ARBA" id="ARBA00010529"/>
    </source>
</evidence>
<dbReference type="InterPro" id="IPR000119">
    <property type="entry name" value="Hist_DNA-bd"/>
</dbReference>
<accession>A0A7V5P052</accession>
<name>A0A7V5P052_9BACT</name>
<evidence type="ECO:0000256" key="2">
    <source>
        <dbReference type="ARBA" id="ARBA00023125"/>
    </source>
</evidence>
<feature type="domain" description="Ppx/GppA phosphatase N-terminal" evidence="4">
    <location>
        <begin position="112"/>
        <end position="396"/>
    </location>
</feature>
<protein>
    <recommendedName>
        <fullName evidence="4">Ppx/GppA phosphatase N-terminal domain-containing protein</fullName>
    </recommendedName>
</protein>
<evidence type="ECO:0000313" key="5">
    <source>
        <dbReference type="EMBL" id="HHI97222.1"/>
    </source>
</evidence>
<dbReference type="Proteomes" id="UP000886101">
    <property type="component" value="Unassembled WGS sequence"/>
</dbReference>
<dbReference type="CDD" id="cd24054">
    <property type="entry name" value="ASKHA_NBD_AaPPX-GppA_MtPPX2-like"/>
    <property type="match status" value="1"/>
</dbReference>
<dbReference type="SMART" id="SM00411">
    <property type="entry name" value="BHL"/>
    <property type="match status" value="1"/>
</dbReference>